<dbReference type="AlphaFoldDB" id="A0A2S6H238"/>
<dbReference type="GO" id="GO:0016887">
    <property type="term" value="F:ATP hydrolysis activity"/>
    <property type="evidence" value="ECO:0007669"/>
    <property type="project" value="InterPro"/>
</dbReference>
<dbReference type="GO" id="GO:0005524">
    <property type="term" value="F:ATP binding"/>
    <property type="evidence" value="ECO:0007669"/>
    <property type="project" value="InterPro"/>
</dbReference>
<evidence type="ECO:0000313" key="3">
    <source>
        <dbReference type="Proteomes" id="UP000238071"/>
    </source>
</evidence>
<dbReference type="CDD" id="cd19481">
    <property type="entry name" value="RecA-like_protease"/>
    <property type="match status" value="1"/>
</dbReference>
<keyword evidence="3" id="KW-1185">Reference proteome</keyword>
<dbReference type="EMBL" id="PTIY01000007">
    <property type="protein sequence ID" value="PPK71490.1"/>
    <property type="molecule type" value="Genomic_DNA"/>
</dbReference>
<dbReference type="SMART" id="SM00382">
    <property type="entry name" value="AAA"/>
    <property type="match status" value="1"/>
</dbReference>
<dbReference type="Proteomes" id="UP000238071">
    <property type="component" value="Unassembled WGS sequence"/>
</dbReference>
<accession>A0A2S6H238</accession>
<dbReference type="RefSeq" id="WP_104423768.1">
    <property type="nucleotide sequence ID" value="NZ_PTIY01000007.1"/>
</dbReference>
<protein>
    <submittedName>
        <fullName evidence="2">ATPase family protein associated with various cellular activities (AAA)</fullName>
    </submittedName>
</protein>
<reference evidence="2 3" key="1">
    <citation type="submission" date="2018-02" db="EMBL/GenBank/DDBJ databases">
        <title>Subsurface microbial communities from deep shales in Ohio and West Virginia, USA.</title>
        <authorList>
            <person name="Wrighton K."/>
        </authorList>
    </citation>
    <scope>NUCLEOTIDE SEQUENCE [LARGE SCALE GENOMIC DNA]</scope>
    <source>
        <strain evidence="2 3">OWC-G53F</strain>
    </source>
</reference>
<dbReference type="OrthoDB" id="9809379at2"/>
<organism evidence="2 3">
    <name type="scientific">Methylobacter tundripaludum</name>
    <dbReference type="NCBI Taxonomy" id="173365"/>
    <lineage>
        <taxon>Bacteria</taxon>
        <taxon>Pseudomonadati</taxon>
        <taxon>Pseudomonadota</taxon>
        <taxon>Gammaproteobacteria</taxon>
        <taxon>Methylococcales</taxon>
        <taxon>Methylococcaceae</taxon>
        <taxon>Methylobacter</taxon>
    </lineage>
</organism>
<gene>
    <name evidence="2" type="ORF">B0F88_10714</name>
</gene>
<dbReference type="Pfam" id="PF00004">
    <property type="entry name" value="AAA"/>
    <property type="match status" value="1"/>
</dbReference>
<evidence type="ECO:0000259" key="1">
    <source>
        <dbReference type="SMART" id="SM00382"/>
    </source>
</evidence>
<dbReference type="PANTHER" id="PTHR23077">
    <property type="entry name" value="AAA-FAMILY ATPASE"/>
    <property type="match status" value="1"/>
</dbReference>
<dbReference type="InterPro" id="IPR050168">
    <property type="entry name" value="AAA_ATPase_domain"/>
</dbReference>
<dbReference type="InterPro" id="IPR027417">
    <property type="entry name" value="P-loop_NTPase"/>
</dbReference>
<dbReference type="InterPro" id="IPR003959">
    <property type="entry name" value="ATPase_AAA_core"/>
</dbReference>
<dbReference type="Gene3D" id="3.40.50.300">
    <property type="entry name" value="P-loop containing nucleotide triphosphate hydrolases"/>
    <property type="match status" value="1"/>
</dbReference>
<dbReference type="SUPFAM" id="SSF52540">
    <property type="entry name" value="P-loop containing nucleoside triphosphate hydrolases"/>
    <property type="match status" value="1"/>
</dbReference>
<proteinExistence type="predicted"/>
<dbReference type="PANTHER" id="PTHR23077:SF198">
    <property type="entry name" value="ATP-DEPENDENT ZINC METALLOPROTEASE FTSH"/>
    <property type="match status" value="1"/>
</dbReference>
<comment type="caution">
    <text evidence="2">The sequence shown here is derived from an EMBL/GenBank/DDBJ whole genome shotgun (WGS) entry which is preliminary data.</text>
</comment>
<sequence length="330" mass="37037">MAIANQIKALLKSHVDGDDALFLSIAMQMAAQEAKQGHGKFAKEIRDLIDEAKSTRRTNDLTPIPLVKPKGELSNLLNVSYPKLRLVDMVLSANIETRLQRLIKEHKHVQKLRSHGLAPRKKLLLIGPPGTGKTLTASVLAGELGLPLFIVRLESLMTKYMGETAGKLRLIFDAIQQTRGVYLFDEFDSIGAQRGNTNDVGEIRRVLNSFLQMIEQDTSDSLLIAATNHSEMLDHALFRRFDDLIEYDLPEKKEIVAAFKSKLAAFKTSRILWTKVTEAADKLSYGDITRACEDAIKDAIIHNKEFVSHSDLIHSIKERCLIRQKQQVNS</sequence>
<name>A0A2S6H238_9GAMM</name>
<feature type="domain" description="AAA+ ATPase" evidence="1">
    <location>
        <begin position="119"/>
        <end position="251"/>
    </location>
</feature>
<dbReference type="InterPro" id="IPR003593">
    <property type="entry name" value="AAA+_ATPase"/>
</dbReference>
<evidence type="ECO:0000313" key="2">
    <source>
        <dbReference type="EMBL" id="PPK71490.1"/>
    </source>
</evidence>